<evidence type="ECO:0000256" key="1">
    <source>
        <dbReference type="SAM" id="Phobius"/>
    </source>
</evidence>
<protein>
    <submittedName>
        <fullName evidence="2">Uncharacterized protein</fullName>
    </submittedName>
</protein>
<dbReference type="EMBL" id="PGFB01000005">
    <property type="protein sequence ID" value="PJJ55589.1"/>
    <property type="molecule type" value="Genomic_DNA"/>
</dbReference>
<feature type="transmembrane region" description="Helical" evidence="1">
    <location>
        <begin position="94"/>
        <end position="111"/>
    </location>
</feature>
<reference evidence="2 3" key="1">
    <citation type="submission" date="2017-11" db="EMBL/GenBank/DDBJ databases">
        <title>Genomic Encyclopedia of Archaeal and Bacterial Type Strains, Phase II (KMG-II): From Individual Species to Whole Genera.</title>
        <authorList>
            <person name="Goeker M."/>
        </authorList>
    </citation>
    <scope>NUCLEOTIDE SEQUENCE [LARGE SCALE GENOMIC DNA]</scope>
    <source>
        <strain evidence="2 3">DSM 25625</strain>
    </source>
</reference>
<keyword evidence="1" id="KW-1133">Transmembrane helix</keyword>
<keyword evidence="3" id="KW-1185">Reference proteome</keyword>
<sequence>MSDAIRASKRREIGGFAEFAMLFVLVLAVAICLPLGLSLWGKPHAELAFDAVVVAVGTVIFIAAKSPTGNLVRAVAVLVTLVVPGLLLLISWPFWLVILLQLIILVGWLATSRTSYTSDDWRVPPIMH</sequence>
<keyword evidence="1" id="KW-0812">Transmembrane</keyword>
<dbReference type="AlphaFoldDB" id="A0A2M9BCB0"/>
<comment type="caution">
    <text evidence="2">The sequence shown here is derived from an EMBL/GenBank/DDBJ whole genome shotgun (WGS) entry which is preliminary data.</text>
</comment>
<dbReference type="Proteomes" id="UP000230161">
    <property type="component" value="Unassembled WGS sequence"/>
</dbReference>
<feature type="transmembrane region" description="Helical" evidence="1">
    <location>
        <begin position="47"/>
        <end position="64"/>
    </location>
</feature>
<feature type="transmembrane region" description="Helical" evidence="1">
    <location>
        <begin position="71"/>
        <end position="88"/>
    </location>
</feature>
<name>A0A2M9BCB0_9MICO</name>
<organism evidence="2 3">
    <name type="scientific">Compostimonas suwonensis</name>
    <dbReference type="NCBI Taxonomy" id="1048394"/>
    <lineage>
        <taxon>Bacteria</taxon>
        <taxon>Bacillati</taxon>
        <taxon>Actinomycetota</taxon>
        <taxon>Actinomycetes</taxon>
        <taxon>Micrococcales</taxon>
        <taxon>Microbacteriaceae</taxon>
        <taxon>Compostimonas</taxon>
    </lineage>
</organism>
<proteinExistence type="predicted"/>
<evidence type="ECO:0000313" key="2">
    <source>
        <dbReference type="EMBL" id="PJJ55589.1"/>
    </source>
</evidence>
<gene>
    <name evidence="2" type="ORF">CLV54_2936</name>
</gene>
<evidence type="ECO:0000313" key="3">
    <source>
        <dbReference type="Proteomes" id="UP000230161"/>
    </source>
</evidence>
<keyword evidence="1" id="KW-0472">Membrane</keyword>
<accession>A0A2M9BCB0</accession>
<feature type="transmembrane region" description="Helical" evidence="1">
    <location>
        <begin position="20"/>
        <end position="41"/>
    </location>
</feature>
<dbReference type="RefSeq" id="WP_157802997.1">
    <property type="nucleotide sequence ID" value="NZ_PGFB01000005.1"/>
</dbReference>